<reference evidence="7 8" key="1">
    <citation type="submission" date="2013-02" db="EMBL/GenBank/DDBJ databases">
        <title>A novel strain isolated from Lonar lake, Maharashtra, India.</title>
        <authorList>
            <person name="Singh A."/>
        </authorList>
    </citation>
    <scope>NUCLEOTIDE SEQUENCE [LARGE SCALE GENOMIC DNA]</scope>
    <source>
        <strain evidence="7 8">AK24</strain>
    </source>
</reference>
<evidence type="ECO:0000256" key="5">
    <source>
        <dbReference type="ARBA" id="ARBA00072139"/>
    </source>
</evidence>
<dbReference type="GO" id="GO:0050152">
    <property type="term" value="F:omega-amidase activity"/>
    <property type="evidence" value="ECO:0007669"/>
    <property type="project" value="UniProtKB-EC"/>
</dbReference>
<evidence type="ECO:0000313" key="7">
    <source>
        <dbReference type="EMBL" id="EON77644.1"/>
    </source>
</evidence>
<feature type="domain" description="CN hydrolase" evidence="6">
    <location>
        <begin position="4"/>
        <end position="241"/>
    </location>
</feature>
<dbReference type="Pfam" id="PF00795">
    <property type="entry name" value="CN_hydrolase"/>
    <property type="match status" value="1"/>
</dbReference>
<dbReference type="EC" id="3.5.1.3" evidence="3"/>
<dbReference type="STRING" id="1232681.ADIS_1863"/>
<dbReference type="InterPro" id="IPR036526">
    <property type="entry name" value="C-N_Hydrolase_sf"/>
</dbReference>
<dbReference type="PROSITE" id="PS50263">
    <property type="entry name" value="CN_HYDROLASE"/>
    <property type="match status" value="1"/>
</dbReference>
<gene>
    <name evidence="7" type="ORF">ADIS_1863</name>
</gene>
<protein>
    <recommendedName>
        <fullName evidence="5">Omega-amidase YafV</fullName>
        <ecNumber evidence="3">3.5.1.3</ecNumber>
    </recommendedName>
</protein>
<evidence type="ECO:0000256" key="1">
    <source>
        <dbReference type="ARBA" id="ARBA00010613"/>
    </source>
</evidence>
<sequence length="264" mass="30101">MKDLKLAAIQSDLYWHNKTANLSMFEEKIWQIGEQVDLIVLPEMFTTGFTMDVANMSEPMNLDACKWLKAMASQTKAVVTGSVIVREKDLFFNRLLWATPEGELTFYDKRHLFRMAGEDSHFSMGTEMPVFQVKGWNVLPQICYDLRFPVWSRNRVSQQGDFGYDLSLYIASWPGSRVQAWDILLKARAVENWCYTLGVNRVGVDGNGIAYLGHSAVYDFKGSTLGFVGTQEQTLLVTLDASSLLDYRDKFPAWKDADDFELKA</sequence>
<evidence type="ECO:0000256" key="4">
    <source>
        <dbReference type="ARBA" id="ARBA00052904"/>
    </source>
</evidence>
<accession>R7ZUI8</accession>
<dbReference type="EMBL" id="AQHR01000050">
    <property type="protein sequence ID" value="EON77644.1"/>
    <property type="molecule type" value="Genomic_DNA"/>
</dbReference>
<comment type="catalytic activity">
    <reaction evidence="4">
        <text>a monoamide of a dicarboxylate + H2O = a dicarboxylate + NH4(+)</text>
        <dbReference type="Rhea" id="RHEA:11716"/>
        <dbReference type="ChEBI" id="CHEBI:15377"/>
        <dbReference type="ChEBI" id="CHEBI:28938"/>
        <dbReference type="ChEBI" id="CHEBI:28965"/>
        <dbReference type="ChEBI" id="CHEBI:77450"/>
        <dbReference type="EC" id="3.5.1.3"/>
    </reaction>
</comment>
<dbReference type="PANTHER" id="PTHR47799">
    <property type="entry name" value="OMEGA-AMIDASE YAFV"/>
    <property type="match status" value="1"/>
</dbReference>
<name>R7ZUI8_9BACT</name>
<comment type="caution">
    <text evidence="7">The sequence shown here is derived from an EMBL/GenBank/DDBJ whole genome shotgun (WGS) entry which is preliminary data.</text>
</comment>
<keyword evidence="8" id="KW-1185">Reference proteome</keyword>
<evidence type="ECO:0000259" key="6">
    <source>
        <dbReference type="PROSITE" id="PS50263"/>
    </source>
</evidence>
<dbReference type="InterPro" id="IPR003010">
    <property type="entry name" value="C-N_Hydrolase"/>
</dbReference>
<dbReference type="PANTHER" id="PTHR47799:SF1">
    <property type="entry name" value="OMEGA-AMIDASE YAFV"/>
    <property type="match status" value="1"/>
</dbReference>
<dbReference type="RefSeq" id="WP_010854001.1">
    <property type="nucleotide sequence ID" value="NZ_AQHR01000050.1"/>
</dbReference>
<dbReference type="SUPFAM" id="SSF56317">
    <property type="entry name" value="Carbon-nitrogen hydrolase"/>
    <property type="match status" value="1"/>
</dbReference>
<proteinExistence type="inferred from homology"/>
<dbReference type="InterPro" id="IPR052737">
    <property type="entry name" value="Omega-amidase_YafV"/>
</dbReference>
<dbReference type="FunFam" id="3.60.110.10:FF:000004">
    <property type="entry name" value="Carbon-nitrogen hydrolase"/>
    <property type="match status" value="1"/>
</dbReference>
<comment type="similarity">
    <text evidence="1">Belongs to the carbon-nitrogen hydrolase superfamily. NIT1/NIT2 family.</text>
</comment>
<evidence type="ECO:0000256" key="3">
    <source>
        <dbReference type="ARBA" id="ARBA00039118"/>
    </source>
</evidence>
<dbReference type="NCBIfam" id="NF007757">
    <property type="entry name" value="PRK10438.1"/>
    <property type="match status" value="1"/>
</dbReference>
<dbReference type="Gene3D" id="3.60.110.10">
    <property type="entry name" value="Carbon-nitrogen hydrolase"/>
    <property type="match status" value="1"/>
</dbReference>
<organism evidence="7 8">
    <name type="scientific">Lunatimonas lonarensis</name>
    <dbReference type="NCBI Taxonomy" id="1232681"/>
    <lineage>
        <taxon>Bacteria</taxon>
        <taxon>Pseudomonadati</taxon>
        <taxon>Bacteroidota</taxon>
        <taxon>Cytophagia</taxon>
        <taxon>Cytophagales</taxon>
        <taxon>Cyclobacteriaceae</taxon>
    </lineage>
</organism>
<dbReference type="CDD" id="cd07575">
    <property type="entry name" value="Xc-1258_like"/>
    <property type="match status" value="1"/>
</dbReference>
<evidence type="ECO:0000256" key="2">
    <source>
        <dbReference type="ARBA" id="ARBA00022801"/>
    </source>
</evidence>
<dbReference type="AlphaFoldDB" id="R7ZUI8"/>
<dbReference type="GO" id="GO:0106008">
    <property type="term" value="F:2-oxoglutaramate amidase activity"/>
    <property type="evidence" value="ECO:0007669"/>
    <property type="project" value="TreeGrafter"/>
</dbReference>
<evidence type="ECO:0000313" key="8">
    <source>
        <dbReference type="Proteomes" id="UP000013909"/>
    </source>
</evidence>
<dbReference type="OrthoDB" id="9811121at2"/>
<dbReference type="Proteomes" id="UP000013909">
    <property type="component" value="Unassembled WGS sequence"/>
</dbReference>
<keyword evidence="2" id="KW-0378">Hydrolase</keyword>